<keyword evidence="1" id="KW-1133">Transmembrane helix</keyword>
<evidence type="ECO:0000313" key="2">
    <source>
        <dbReference type="EMBL" id="TPG28641.1"/>
    </source>
</evidence>
<proteinExistence type="predicted"/>
<dbReference type="EMBL" id="RCZI01000002">
    <property type="protein sequence ID" value="TPG28641.1"/>
    <property type="molecule type" value="Genomic_DNA"/>
</dbReference>
<keyword evidence="1" id="KW-0472">Membrane</keyword>
<dbReference type="RefSeq" id="WP_140840340.1">
    <property type="nucleotide sequence ID" value="NZ_RCZI01000002.1"/>
</dbReference>
<reference evidence="2 3" key="1">
    <citation type="journal article" date="2019" name="Environ. Microbiol.">
        <title>Species interactions and distinct microbial communities in high Arctic permafrost affected cryosols are associated with the CH4 and CO2 gas fluxes.</title>
        <authorList>
            <person name="Altshuler I."/>
            <person name="Hamel J."/>
            <person name="Turney S."/>
            <person name="Magnuson E."/>
            <person name="Levesque R."/>
            <person name="Greer C."/>
            <person name="Whyte L.G."/>
        </authorList>
    </citation>
    <scope>NUCLEOTIDE SEQUENCE [LARGE SCALE GENOMIC DNA]</scope>
    <source>
        <strain evidence="2 3">S06.C</strain>
    </source>
</reference>
<organism evidence="2 3">
    <name type="scientific">Variovorax guangxiensis</name>
    <dbReference type="NCBI Taxonomy" id="1775474"/>
    <lineage>
        <taxon>Bacteria</taxon>
        <taxon>Pseudomonadati</taxon>
        <taxon>Pseudomonadota</taxon>
        <taxon>Betaproteobacteria</taxon>
        <taxon>Burkholderiales</taxon>
        <taxon>Comamonadaceae</taxon>
        <taxon>Variovorax</taxon>
    </lineage>
</organism>
<gene>
    <name evidence="2" type="ORF">EAH82_07530</name>
</gene>
<feature type="transmembrane region" description="Helical" evidence="1">
    <location>
        <begin position="12"/>
        <end position="32"/>
    </location>
</feature>
<comment type="caution">
    <text evidence="2">The sequence shown here is derived from an EMBL/GenBank/DDBJ whole genome shotgun (WGS) entry which is preliminary data.</text>
</comment>
<dbReference type="AlphaFoldDB" id="A0A502DWD8"/>
<protein>
    <submittedName>
        <fullName evidence="2">DUF2809 domain-containing protein</fullName>
    </submittedName>
</protein>
<accession>A0A502DWD8</accession>
<name>A0A502DWD8_9BURK</name>
<dbReference type="InterPro" id="IPR021257">
    <property type="entry name" value="DUF2809"/>
</dbReference>
<evidence type="ECO:0000256" key="1">
    <source>
        <dbReference type="SAM" id="Phobius"/>
    </source>
</evidence>
<evidence type="ECO:0000313" key="3">
    <source>
        <dbReference type="Proteomes" id="UP000319212"/>
    </source>
</evidence>
<sequence>MTTHPAFAWRFDARAFAIALGLFILLVLLATFGARAGWLRGFFGDVLAVVWLYFVFKTVMAVRPQPLAMAAFGVGCALELGQYLARLGQWQIANPVLRIVIGSTPDWFDVLAYAIGAAAVVAIERSTDA</sequence>
<keyword evidence="1" id="KW-0812">Transmembrane</keyword>
<feature type="transmembrane region" description="Helical" evidence="1">
    <location>
        <begin position="38"/>
        <end position="55"/>
    </location>
</feature>
<dbReference type="Proteomes" id="UP000319212">
    <property type="component" value="Unassembled WGS sequence"/>
</dbReference>
<dbReference type="Pfam" id="PF10990">
    <property type="entry name" value="DUF2809"/>
    <property type="match status" value="1"/>
</dbReference>
<dbReference type="OrthoDB" id="5360192at2"/>